<evidence type="ECO:0000256" key="5">
    <source>
        <dbReference type="ARBA" id="ARBA00022801"/>
    </source>
</evidence>
<dbReference type="PANTHER" id="PTHR43731">
    <property type="entry name" value="RHOMBOID PROTEASE"/>
    <property type="match status" value="1"/>
</dbReference>
<feature type="repeat" description="TPR" evidence="9">
    <location>
        <begin position="398"/>
        <end position="431"/>
    </location>
</feature>
<sequence length="515" mass="58756">MYIEESYYFWRLASDIMINHEFEVLQLDENKEEIWLERRDKNTSYVVRLSHQSFDWANQIKQDQRLLEQNVNRVKKVLASRKLVIHNVYIAQYPPVDDWEEVSKTRNLNQNKNITLHTFYLDHMGRAEEMKKLYHTLSLPEPDFQQPSEMEMEQMIGYLQQSIKNNHERKRKERQEIFAFGKPILTYLLIAINLIMFTIIEWNGGSTDTYTLVEYGAKYNPAIIDGEWWRIVSSMFLHIGFLHITLNMLALYVLGSVVERMYGSIRFLPIYFIGGIVGGLASFAFTPNVAAGASGAIYGLFGALLFFGVVYRKLFFQTIGMNVIIILVLNIGFSIVMPQVDNGAHLGGLLGGFLASSMVHLPRNKAWGRQLGSLALIAVVAAGLGYYGLNHSDNHYDAAIQAQVGSGYLQNDEFDKAIDIANRALPRTEENNDLLYFVRGNGYYGQKEYEKAKADYQKAISLNANRFEAYINLSIIYRDVEQNQSEALKLAKKAQSIDPGNEKAKEIIQSLGESG</sequence>
<comment type="caution">
    <text evidence="12">The sequence shown here is derived from an EMBL/GenBank/DDBJ whole genome shotgun (WGS) entry which is preliminary data.</text>
</comment>
<dbReference type="Gene3D" id="1.25.40.10">
    <property type="entry name" value="Tetratricopeptide repeat domain"/>
    <property type="match status" value="1"/>
</dbReference>
<feature type="transmembrane region" description="Helical" evidence="10">
    <location>
        <begin position="267"/>
        <end position="285"/>
    </location>
</feature>
<dbReference type="InterPro" id="IPR013105">
    <property type="entry name" value="TPR_2"/>
</dbReference>
<keyword evidence="3 10" id="KW-0812">Transmembrane</keyword>
<dbReference type="InterPro" id="IPR019734">
    <property type="entry name" value="TPR_rpt"/>
</dbReference>
<evidence type="ECO:0000313" key="12">
    <source>
        <dbReference type="EMBL" id="MFC0522610.1"/>
    </source>
</evidence>
<dbReference type="EMBL" id="JBHLTP010000003">
    <property type="protein sequence ID" value="MFC0522610.1"/>
    <property type="molecule type" value="Genomic_DNA"/>
</dbReference>
<dbReference type="InterPro" id="IPR035952">
    <property type="entry name" value="Rhomboid-like_sf"/>
</dbReference>
<keyword evidence="8 10" id="KW-0472">Membrane</keyword>
<feature type="repeat" description="TPR" evidence="9">
    <location>
        <begin position="433"/>
        <end position="466"/>
    </location>
</feature>
<evidence type="ECO:0000256" key="7">
    <source>
        <dbReference type="ARBA" id="ARBA00022989"/>
    </source>
</evidence>
<dbReference type="Gene3D" id="1.20.1540.10">
    <property type="entry name" value="Rhomboid-like"/>
    <property type="match status" value="1"/>
</dbReference>
<dbReference type="PROSITE" id="PS50005">
    <property type="entry name" value="TPR"/>
    <property type="match status" value="2"/>
</dbReference>
<keyword evidence="13" id="KW-1185">Reference proteome</keyword>
<evidence type="ECO:0000256" key="10">
    <source>
        <dbReference type="SAM" id="Phobius"/>
    </source>
</evidence>
<dbReference type="Proteomes" id="UP001589836">
    <property type="component" value="Unassembled WGS sequence"/>
</dbReference>
<evidence type="ECO:0000256" key="3">
    <source>
        <dbReference type="ARBA" id="ARBA00022692"/>
    </source>
</evidence>
<accession>A0ABV6LJN9</accession>
<keyword evidence="12" id="KW-0645">Protease</keyword>
<organism evidence="12 13">
    <name type="scientific">Pontibacillus salicampi</name>
    <dbReference type="NCBI Taxonomy" id="1449801"/>
    <lineage>
        <taxon>Bacteria</taxon>
        <taxon>Bacillati</taxon>
        <taxon>Bacillota</taxon>
        <taxon>Bacilli</taxon>
        <taxon>Bacillales</taxon>
        <taxon>Bacillaceae</taxon>
        <taxon>Pontibacillus</taxon>
    </lineage>
</organism>
<dbReference type="SMART" id="SM00028">
    <property type="entry name" value="TPR"/>
    <property type="match status" value="3"/>
</dbReference>
<feature type="transmembrane region" description="Helical" evidence="10">
    <location>
        <begin position="177"/>
        <end position="200"/>
    </location>
</feature>
<evidence type="ECO:0000259" key="11">
    <source>
        <dbReference type="Pfam" id="PF01694"/>
    </source>
</evidence>
<dbReference type="InterPro" id="IPR011990">
    <property type="entry name" value="TPR-like_helical_dom_sf"/>
</dbReference>
<proteinExistence type="inferred from homology"/>
<keyword evidence="7 10" id="KW-1133">Transmembrane helix</keyword>
<dbReference type="SUPFAM" id="SSF144091">
    <property type="entry name" value="Rhomboid-like"/>
    <property type="match status" value="1"/>
</dbReference>
<reference evidence="12 13" key="1">
    <citation type="submission" date="2024-09" db="EMBL/GenBank/DDBJ databases">
        <authorList>
            <person name="Sun Q."/>
            <person name="Mori K."/>
        </authorList>
    </citation>
    <scope>NUCLEOTIDE SEQUENCE [LARGE SCALE GENOMIC DNA]</scope>
    <source>
        <strain evidence="12 13">NCAIM B.02529</strain>
    </source>
</reference>
<dbReference type="SUPFAM" id="SSF48452">
    <property type="entry name" value="TPR-like"/>
    <property type="match status" value="1"/>
</dbReference>
<evidence type="ECO:0000256" key="6">
    <source>
        <dbReference type="ARBA" id="ARBA00022803"/>
    </source>
</evidence>
<evidence type="ECO:0000256" key="8">
    <source>
        <dbReference type="ARBA" id="ARBA00023136"/>
    </source>
</evidence>
<gene>
    <name evidence="12" type="ORF">ACFFGV_03285</name>
</gene>
<comment type="similarity">
    <text evidence="2">Belongs to the peptidase S54 family.</text>
</comment>
<feature type="transmembrane region" description="Helical" evidence="10">
    <location>
        <begin position="291"/>
        <end position="311"/>
    </location>
</feature>
<protein>
    <submittedName>
        <fullName evidence="12">Rhomboid family intramembrane serine protease</fullName>
        <ecNumber evidence="12">3.4.21.105</ecNumber>
    </submittedName>
</protein>
<dbReference type="PANTHER" id="PTHR43731:SF14">
    <property type="entry name" value="PRESENILIN-ASSOCIATED RHOMBOID-LIKE PROTEIN, MITOCHONDRIAL"/>
    <property type="match status" value="1"/>
</dbReference>
<evidence type="ECO:0000256" key="4">
    <source>
        <dbReference type="ARBA" id="ARBA00022737"/>
    </source>
</evidence>
<dbReference type="GO" id="GO:0008233">
    <property type="term" value="F:peptidase activity"/>
    <property type="evidence" value="ECO:0007669"/>
    <property type="project" value="UniProtKB-KW"/>
</dbReference>
<name>A0ABV6LJN9_9BACI</name>
<dbReference type="Pfam" id="PF01694">
    <property type="entry name" value="Rhomboid"/>
    <property type="match status" value="1"/>
</dbReference>
<keyword evidence="4" id="KW-0677">Repeat</keyword>
<evidence type="ECO:0000256" key="9">
    <source>
        <dbReference type="PROSITE-ProRule" id="PRU00339"/>
    </source>
</evidence>
<keyword evidence="5 12" id="KW-0378">Hydrolase</keyword>
<feature type="transmembrane region" description="Helical" evidence="10">
    <location>
        <begin position="371"/>
        <end position="389"/>
    </location>
</feature>
<feature type="transmembrane region" description="Helical" evidence="10">
    <location>
        <begin position="318"/>
        <end position="337"/>
    </location>
</feature>
<dbReference type="InterPro" id="IPR050925">
    <property type="entry name" value="Rhomboid_protease_S54"/>
</dbReference>
<feature type="domain" description="Peptidase S54 rhomboid" evidence="11">
    <location>
        <begin position="226"/>
        <end position="359"/>
    </location>
</feature>
<evidence type="ECO:0000256" key="2">
    <source>
        <dbReference type="ARBA" id="ARBA00009045"/>
    </source>
</evidence>
<dbReference type="RefSeq" id="WP_377345132.1">
    <property type="nucleotide sequence ID" value="NZ_JBHLTP010000003.1"/>
</dbReference>
<comment type="subcellular location">
    <subcellularLocation>
        <location evidence="1">Membrane</location>
        <topology evidence="1">Multi-pass membrane protein</topology>
    </subcellularLocation>
</comment>
<evidence type="ECO:0000313" key="13">
    <source>
        <dbReference type="Proteomes" id="UP001589836"/>
    </source>
</evidence>
<feature type="transmembrane region" description="Helical" evidence="10">
    <location>
        <begin position="235"/>
        <end position="255"/>
    </location>
</feature>
<evidence type="ECO:0000256" key="1">
    <source>
        <dbReference type="ARBA" id="ARBA00004141"/>
    </source>
</evidence>
<dbReference type="Pfam" id="PF07719">
    <property type="entry name" value="TPR_2"/>
    <property type="match status" value="1"/>
</dbReference>
<dbReference type="InterPro" id="IPR022764">
    <property type="entry name" value="Peptidase_S54_rhomboid_dom"/>
</dbReference>
<dbReference type="EC" id="3.4.21.105" evidence="12"/>
<dbReference type="GO" id="GO:0006508">
    <property type="term" value="P:proteolysis"/>
    <property type="evidence" value="ECO:0007669"/>
    <property type="project" value="UniProtKB-KW"/>
</dbReference>
<keyword evidence="6 9" id="KW-0802">TPR repeat</keyword>